<dbReference type="InterPro" id="IPR045386">
    <property type="entry name" value="DUF6525"/>
</dbReference>
<dbReference type="Pfam" id="PF20135">
    <property type="entry name" value="DUF6525"/>
    <property type="match status" value="1"/>
</dbReference>
<name>A0ABW2UQG8_9RHOB</name>
<organism evidence="1 2">
    <name type="scientific">Plastorhodobacter daqingensis</name>
    <dbReference type="NCBI Taxonomy" id="1387281"/>
    <lineage>
        <taxon>Bacteria</taxon>
        <taxon>Pseudomonadati</taxon>
        <taxon>Pseudomonadota</taxon>
        <taxon>Alphaproteobacteria</taxon>
        <taxon>Rhodobacterales</taxon>
        <taxon>Paracoccaceae</taxon>
        <taxon>Plastorhodobacter</taxon>
    </lineage>
</organism>
<protein>
    <submittedName>
        <fullName evidence="1">DUF6525 family protein</fullName>
    </submittedName>
</protein>
<dbReference type="Proteomes" id="UP001596516">
    <property type="component" value="Unassembled WGS sequence"/>
</dbReference>
<dbReference type="RefSeq" id="WP_377405904.1">
    <property type="nucleotide sequence ID" value="NZ_JBHTFQ010000009.1"/>
</dbReference>
<comment type="caution">
    <text evidence="1">The sequence shown here is derived from an EMBL/GenBank/DDBJ whole genome shotgun (WGS) entry which is preliminary data.</text>
</comment>
<dbReference type="EMBL" id="JBHTFQ010000009">
    <property type="protein sequence ID" value="MFC7705719.1"/>
    <property type="molecule type" value="Genomic_DNA"/>
</dbReference>
<evidence type="ECO:0000313" key="1">
    <source>
        <dbReference type="EMBL" id="MFC7705719.1"/>
    </source>
</evidence>
<evidence type="ECO:0000313" key="2">
    <source>
        <dbReference type="Proteomes" id="UP001596516"/>
    </source>
</evidence>
<keyword evidence="2" id="KW-1185">Reference proteome</keyword>
<gene>
    <name evidence="1" type="ORF">ACFQXB_16135</name>
</gene>
<accession>A0ABW2UQG8</accession>
<reference evidence="2" key="1">
    <citation type="journal article" date="2019" name="Int. J. Syst. Evol. Microbiol.">
        <title>The Global Catalogue of Microorganisms (GCM) 10K type strain sequencing project: providing services to taxonomists for standard genome sequencing and annotation.</title>
        <authorList>
            <consortium name="The Broad Institute Genomics Platform"/>
            <consortium name="The Broad Institute Genome Sequencing Center for Infectious Disease"/>
            <person name="Wu L."/>
            <person name="Ma J."/>
        </authorList>
    </citation>
    <scope>NUCLEOTIDE SEQUENCE [LARGE SCALE GENOMIC DNA]</scope>
    <source>
        <strain evidence="2">CGMCC 1.12750</strain>
    </source>
</reference>
<proteinExistence type="predicted"/>
<sequence>MTGNLATRLPRARKGGMSAFDALPPELRHWLHDAALPWSAPSVQRLWARAMREAGGDATAARARLDAAQAQAIARDARRVWGPGYPAAGIDAREGLRR</sequence>